<keyword evidence="6" id="KW-1185">Reference proteome</keyword>
<dbReference type="PROSITE" id="PS50991">
    <property type="entry name" value="PYR_CT"/>
    <property type="match status" value="1"/>
</dbReference>
<reference evidence="6" key="1">
    <citation type="submission" date="2023-05" db="EMBL/GenBank/DDBJ databases">
        <title>Draft genome of Pseudofrankia sp. BMG5.37.</title>
        <authorList>
            <person name="Gtari M."/>
            <person name="Ghodhbane F."/>
            <person name="Sbissi I."/>
        </authorList>
    </citation>
    <scope>NUCLEOTIDE SEQUENCE [LARGE SCALE GENOMIC DNA]</scope>
    <source>
        <strain evidence="6">BMG 814</strain>
    </source>
</reference>
<dbReference type="SUPFAM" id="SSF51569">
    <property type="entry name" value="Aldolase"/>
    <property type="match status" value="1"/>
</dbReference>
<dbReference type="InterPro" id="IPR000891">
    <property type="entry name" value="PYR_CT"/>
</dbReference>
<comment type="caution">
    <text evidence="5">The sequence shown here is derived from an EMBL/GenBank/DDBJ whole genome shotgun (WGS) entry which is preliminary data.</text>
</comment>
<dbReference type="GO" id="GO:0016829">
    <property type="term" value="F:lyase activity"/>
    <property type="evidence" value="ECO:0007669"/>
    <property type="project" value="UniProtKB-KW"/>
</dbReference>
<dbReference type="CDD" id="cd07938">
    <property type="entry name" value="DRE_TIM_HMGL"/>
    <property type="match status" value="1"/>
</dbReference>
<dbReference type="PANTHER" id="PTHR42738">
    <property type="entry name" value="HYDROXYMETHYLGLUTARYL-COA LYASE"/>
    <property type="match status" value="1"/>
</dbReference>
<dbReference type="InterPro" id="IPR043594">
    <property type="entry name" value="HMGL"/>
</dbReference>
<dbReference type="RefSeq" id="WP_306001471.1">
    <property type="nucleotide sequence ID" value="NZ_JASNFN010000033.1"/>
</dbReference>
<comment type="similarity">
    <text evidence="1">Belongs to the HMG-CoA lyase family.</text>
</comment>
<evidence type="ECO:0000256" key="2">
    <source>
        <dbReference type="ARBA" id="ARBA00022723"/>
    </source>
</evidence>
<evidence type="ECO:0000256" key="3">
    <source>
        <dbReference type="ARBA" id="ARBA00023239"/>
    </source>
</evidence>
<dbReference type="NCBIfam" id="NF004283">
    <property type="entry name" value="PRK05692.1"/>
    <property type="match status" value="1"/>
</dbReference>
<feature type="domain" description="Pyruvate carboxyltransferase" evidence="4">
    <location>
        <begin position="25"/>
        <end position="291"/>
    </location>
</feature>
<protein>
    <submittedName>
        <fullName evidence="5">Hydroxymethylglutaryl-CoA lyase</fullName>
    </submittedName>
</protein>
<organism evidence="5 6">
    <name type="scientific">Blastococcus carthaginiensis</name>
    <dbReference type="NCBI Taxonomy" id="3050034"/>
    <lineage>
        <taxon>Bacteria</taxon>
        <taxon>Bacillati</taxon>
        <taxon>Actinomycetota</taxon>
        <taxon>Actinomycetes</taxon>
        <taxon>Geodermatophilales</taxon>
        <taxon>Geodermatophilaceae</taxon>
        <taxon>Blastococcus</taxon>
    </lineage>
</organism>
<sequence length="324" mass="33189">MRGATDAGAEETQMNEFDLVLPSSVDVREVGMRDGLQLEAPVPLEAKLEMLEALVATGVRRIEATSFVSPRAVPALADADQLAAELQRWPEVHWSALVANPRGAVRAVDCGMADLEYVVSASDGHSRANAGRSTAEAVAAVGEIAALAHGAGGSLEVIIATAWDCPFDGRTPVARTVDVARAAVTAGADQLCLGDTIGTTTPLRVVTLVDAVRRACPGIAVGVHFHDTRGTGQANALAAVQAGVTQLDASVGGLGGCPFAPGASGNIATEELVYMLEESGVRTGLDLDALLAAARVTEQAVGHELPSSLYRAGGRSVPRSAGGR</sequence>
<dbReference type="Gene3D" id="3.20.20.70">
    <property type="entry name" value="Aldolase class I"/>
    <property type="match status" value="1"/>
</dbReference>
<accession>A0ABT9II83</accession>
<dbReference type="InterPro" id="IPR013785">
    <property type="entry name" value="Aldolase_TIM"/>
</dbReference>
<evidence type="ECO:0000259" key="4">
    <source>
        <dbReference type="PROSITE" id="PS50991"/>
    </source>
</evidence>
<evidence type="ECO:0000313" key="6">
    <source>
        <dbReference type="Proteomes" id="UP001233673"/>
    </source>
</evidence>
<dbReference type="Proteomes" id="UP001233673">
    <property type="component" value="Unassembled WGS sequence"/>
</dbReference>
<gene>
    <name evidence="5" type="ORF">QOZ88_20045</name>
</gene>
<dbReference type="Pfam" id="PF00682">
    <property type="entry name" value="HMGL-like"/>
    <property type="match status" value="1"/>
</dbReference>
<dbReference type="PANTHER" id="PTHR42738:SF7">
    <property type="entry name" value="HYDROXYMETHYLGLUTARYL-COA LYASE"/>
    <property type="match status" value="1"/>
</dbReference>
<proteinExistence type="inferred from homology"/>
<evidence type="ECO:0000313" key="5">
    <source>
        <dbReference type="EMBL" id="MDP5184932.1"/>
    </source>
</evidence>
<keyword evidence="2" id="KW-0479">Metal-binding</keyword>
<evidence type="ECO:0000256" key="1">
    <source>
        <dbReference type="ARBA" id="ARBA00009405"/>
    </source>
</evidence>
<dbReference type="EMBL" id="JASNFN010000033">
    <property type="protein sequence ID" value="MDP5184932.1"/>
    <property type="molecule type" value="Genomic_DNA"/>
</dbReference>
<name>A0ABT9II83_9ACTN</name>
<keyword evidence="3 5" id="KW-0456">Lyase</keyword>